<dbReference type="InterPro" id="IPR022234">
    <property type="entry name" value="DUF3759"/>
</dbReference>
<sequence>MPSTLTTPPAAYIDKSASTVMVSDKDENFLKHTWHSLEEALHLREPVPPPVPPKDDRWLVKTVNLALPQDQEPDSSFWDRIVLKITSFHTATSSELENDEDHDEDAVSISVPADAALKQMGVAENDGELQEKRNYFKRMAARCKEKFDEDNEAFESSSSSSSIDSASMEESEGSPDQEASELRHQHRHSHHLRLYLHALHSHLHRRRTEHGESQPHSRLEPKVDPKEMKAAHRLLYPNTDQESDDGDEEDADRKLFGSWWGCRPRRSKAEALLEQQLDSDWEKIDFPTSKEDKRKSLGEQNGAAPVDLTTANNTVNSAKRNWWRHRQPDTDVIVPMNKDTLKKDRKATTKKLQAIAAAAAYEAMKEHQALKIRQGKKVSHGEMKAVLAGMAMAEAVKLLESRRGSKGAADDDDDEQRDETVAEAGSKALKLFELLR</sequence>
<dbReference type="EMBL" id="JAIFTL010000043">
    <property type="protein sequence ID" value="KAG9325330.1"/>
    <property type="molecule type" value="Genomic_DNA"/>
</dbReference>
<reference evidence="2" key="1">
    <citation type="submission" date="2021-07" db="EMBL/GenBank/DDBJ databases">
        <title>Draft genome of Mortierella alpina, strain LL118, isolated from an aspen leaf litter sample.</title>
        <authorList>
            <person name="Yang S."/>
            <person name="Vinatzer B.A."/>
        </authorList>
    </citation>
    <scope>NUCLEOTIDE SEQUENCE</scope>
    <source>
        <strain evidence="2">LL118</strain>
    </source>
</reference>
<protein>
    <submittedName>
        <fullName evidence="2">Uncharacterized protein</fullName>
    </submittedName>
</protein>
<feature type="compositionally biased region" description="Low complexity" evidence="1">
    <location>
        <begin position="154"/>
        <end position="166"/>
    </location>
</feature>
<evidence type="ECO:0000313" key="3">
    <source>
        <dbReference type="Proteomes" id="UP000717515"/>
    </source>
</evidence>
<proteinExistence type="predicted"/>
<evidence type="ECO:0000256" key="1">
    <source>
        <dbReference type="SAM" id="MobiDB-lite"/>
    </source>
</evidence>
<feature type="compositionally biased region" description="Acidic residues" evidence="1">
    <location>
        <begin position="167"/>
        <end position="179"/>
    </location>
</feature>
<feature type="region of interest" description="Disordered" evidence="1">
    <location>
        <begin position="203"/>
        <end position="226"/>
    </location>
</feature>
<feature type="compositionally biased region" description="Basic and acidic residues" evidence="1">
    <location>
        <begin position="285"/>
        <end position="297"/>
    </location>
</feature>
<accession>A0A9P8D1T4</accession>
<feature type="compositionally biased region" description="Basic and acidic residues" evidence="1">
    <location>
        <begin position="209"/>
        <end position="226"/>
    </location>
</feature>
<organism evidence="2 3">
    <name type="scientific">Mortierella alpina</name>
    <name type="common">Oleaginous fungus</name>
    <name type="synonym">Mortierella renispora</name>
    <dbReference type="NCBI Taxonomy" id="64518"/>
    <lineage>
        <taxon>Eukaryota</taxon>
        <taxon>Fungi</taxon>
        <taxon>Fungi incertae sedis</taxon>
        <taxon>Mucoromycota</taxon>
        <taxon>Mortierellomycotina</taxon>
        <taxon>Mortierellomycetes</taxon>
        <taxon>Mortierellales</taxon>
        <taxon>Mortierellaceae</taxon>
        <taxon>Mortierella</taxon>
    </lineage>
</organism>
<comment type="caution">
    <text evidence="2">The sequence shown here is derived from an EMBL/GenBank/DDBJ whole genome shotgun (WGS) entry which is preliminary data.</text>
</comment>
<dbReference type="Pfam" id="PF12585">
    <property type="entry name" value="DUF3759"/>
    <property type="match status" value="1"/>
</dbReference>
<dbReference type="AlphaFoldDB" id="A0A9P8D1T4"/>
<gene>
    <name evidence="2" type="ORF">KVV02_006970</name>
</gene>
<feature type="region of interest" description="Disordered" evidence="1">
    <location>
        <begin position="147"/>
        <end position="189"/>
    </location>
</feature>
<feature type="region of interest" description="Disordered" evidence="1">
    <location>
        <begin position="285"/>
        <end position="307"/>
    </location>
</feature>
<evidence type="ECO:0000313" key="2">
    <source>
        <dbReference type="EMBL" id="KAG9325330.1"/>
    </source>
</evidence>
<dbReference type="Proteomes" id="UP000717515">
    <property type="component" value="Unassembled WGS sequence"/>
</dbReference>
<name>A0A9P8D1T4_MORAP</name>
<feature type="region of interest" description="Disordered" evidence="1">
    <location>
        <begin position="401"/>
        <end position="422"/>
    </location>
</feature>